<evidence type="ECO:0000256" key="7">
    <source>
        <dbReference type="ARBA" id="ARBA00023306"/>
    </source>
</evidence>
<evidence type="ECO:0000256" key="4">
    <source>
        <dbReference type="ARBA" id="ARBA00023015"/>
    </source>
</evidence>
<evidence type="ECO:0008006" key="13">
    <source>
        <dbReference type="Google" id="ProtNLM"/>
    </source>
</evidence>
<evidence type="ECO:0000256" key="3">
    <source>
        <dbReference type="ARBA" id="ARBA00022491"/>
    </source>
</evidence>
<evidence type="ECO:0000256" key="5">
    <source>
        <dbReference type="ARBA" id="ARBA00023163"/>
    </source>
</evidence>
<feature type="region of interest" description="Disordered" evidence="8">
    <location>
        <begin position="760"/>
        <end position="781"/>
    </location>
</feature>
<dbReference type="STRING" id="7232.A0A484BAQ3"/>
<keyword evidence="6" id="KW-0539">Nucleus</keyword>
<protein>
    <recommendedName>
        <fullName evidence="13">Retinoblastoma family protein</fullName>
    </recommendedName>
</protein>
<dbReference type="InterPro" id="IPR002720">
    <property type="entry name" value="RB_A"/>
</dbReference>
<evidence type="ECO:0000256" key="8">
    <source>
        <dbReference type="SAM" id="MobiDB-lite"/>
    </source>
</evidence>
<organism evidence="11 12">
    <name type="scientific">Drosophila navojoa</name>
    <name type="common">Fruit fly</name>
    <dbReference type="NCBI Taxonomy" id="7232"/>
    <lineage>
        <taxon>Eukaryota</taxon>
        <taxon>Metazoa</taxon>
        <taxon>Ecdysozoa</taxon>
        <taxon>Arthropoda</taxon>
        <taxon>Hexapoda</taxon>
        <taxon>Insecta</taxon>
        <taxon>Pterygota</taxon>
        <taxon>Neoptera</taxon>
        <taxon>Endopterygota</taxon>
        <taxon>Diptera</taxon>
        <taxon>Brachycera</taxon>
        <taxon>Muscomorpha</taxon>
        <taxon>Ephydroidea</taxon>
        <taxon>Drosophilidae</taxon>
        <taxon>Drosophila</taxon>
    </lineage>
</organism>
<dbReference type="GO" id="GO:0000785">
    <property type="term" value="C:chromatin"/>
    <property type="evidence" value="ECO:0007669"/>
    <property type="project" value="TreeGrafter"/>
</dbReference>
<evidence type="ECO:0000256" key="6">
    <source>
        <dbReference type="ARBA" id="ARBA00023242"/>
    </source>
</evidence>
<dbReference type="OMA" id="LKRMEHW"/>
<dbReference type="KEGG" id="dnv:108649089"/>
<comment type="caution">
    <text evidence="11">The sequence shown here is derived from an EMBL/GenBank/DDBJ whole genome shotgun (WGS) entry which is preliminary data.</text>
</comment>
<dbReference type="Pfam" id="PF01858">
    <property type="entry name" value="RB_A"/>
    <property type="match status" value="1"/>
</dbReference>
<keyword evidence="5" id="KW-0804">Transcription</keyword>
<dbReference type="PANTHER" id="PTHR13742">
    <property type="entry name" value="RETINOBLASTOMA-ASSOCIATED PROTEIN RB -RELATED"/>
    <property type="match status" value="1"/>
</dbReference>
<keyword evidence="4" id="KW-0805">Transcription regulation</keyword>
<dbReference type="InterPro" id="IPR002719">
    <property type="entry name" value="RB_B"/>
</dbReference>
<comment type="similarity">
    <text evidence="2">Belongs to the retinoblastoma protein (RB) family.</text>
</comment>
<comment type="subcellular location">
    <subcellularLocation>
        <location evidence="1">Nucleus</location>
    </subcellularLocation>
</comment>
<keyword evidence="7" id="KW-0131">Cell cycle</keyword>
<dbReference type="Pfam" id="PF01857">
    <property type="entry name" value="RB_B"/>
    <property type="match status" value="1"/>
</dbReference>
<name>A0A484BAQ3_DRONA</name>
<proteinExistence type="inferred from homology"/>
<dbReference type="EMBL" id="LSRL02000086">
    <property type="protein sequence ID" value="TDG45090.1"/>
    <property type="molecule type" value="Genomic_DNA"/>
</dbReference>
<dbReference type="SUPFAM" id="SSF47954">
    <property type="entry name" value="Cyclin-like"/>
    <property type="match status" value="2"/>
</dbReference>
<evidence type="ECO:0000259" key="9">
    <source>
        <dbReference type="SMART" id="SM01367"/>
    </source>
</evidence>
<reference evidence="11 12" key="1">
    <citation type="journal article" date="2019" name="J. Hered.">
        <title>An Improved Genome Assembly for Drosophila navojoa, the Basal Species in the mojavensis Cluster.</title>
        <authorList>
            <person name="Vanderlinde T."/>
            <person name="Dupim E.G."/>
            <person name="Nazario-Yepiz N.O."/>
            <person name="Carvalho A.B."/>
        </authorList>
    </citation>
    <scope>NUCLEOTIDE SEQUENCE [LARGE SCALE GENOMIC DNA]</scope>
    <source>
        <strain evidence="11">Navoj_Jal97</strain>
        <tissue evidence="11">Whole organism</tissue>
    </source>
</reference>
<dbReference type="Gene3D" id="1.10.472.10">
    <property type="entry name" value="Cyclin-like"/>
    <property type="match status" value="2"/>
</dbReference>
<dbReference type="InterPro" id="IPR024599">
    <property type="entry name" value="RB_N"/>
</dbReference>
<dbReference type="Gene3D" id="1.10.472.140">
    <property type="match status" value="1"/>
</dbReference>
<feature type="domain" description="Retinoblastoma-associated protein N-terminal" evidence="9">
    <location>
        <begin position="63"/>
        <end position="213"/>
    </location>
</feature>
<dbReference type="GO" id="GO:0005634">
    <property type="term" value="C:nucleus"/>
    <property type="evidence" value="ECO:0007669"/>
    <property type="project" value="UniProtKB-SubCell"/>
</dbReference>
<dbReference type="Proteomes" id="UP000295192">
    <property type="component" value="Unassembled WGS sequence"/>
</dbReference>
<keyword evidence="12" id="KW-1185">Reference proteome</keyword>
<evidence type="ECO:0000313" key="12">
    <source>
        <dbReference type="Proteomes" id="UP000295192"/>
    </source>
</evidence>
<feature type="domain" description="Retinoblastoma-associated protein A-box" evidence="10">
    <location>
        <begin position="363"/>
        <end position="548"/>
    </location>
</feature>
<dbReference type="InterPro" id="IPR028309">
    <property type="entry name" value="RB_fam"/>
</dbReference>
<evidence type="ECO:0000259" key="10">
    <source>
        <dbReference type="SMART" id="SM01368"/>
    </source>
</evidence>
<gene>
    <name evidence="11" type="ORF">AWZ03_008515</name>
</gene>
<dbReference type="GO" id="GO:0005667">
    <property type="term" value="C:transcription regulator complex"/>
    <property type="evidence" value="ECO:0007669"/>
    <property type="project" value="TreeGrafter"/>
</dbReference>
<dbReference type="SMART" id="SM01368">
    <property type="entry name" value="RB_A"/>
    <property type="match status" value="1"/>
</dbReference>
<dbReference type="GO" id="GO:0006357">
    <property type="term" value="P:regulation of transcription by RNA polymerase II"/>
    <property type="evidence" value="ECO:0007669"/>
    <property type="project" value="InterPro"/>
</dbReference>
<dbReference type="GO" id="GO:0030154">
    <property type="term" value="P:cell differentiation"/>
    <property type="evidence" value="ECO:0007669"/>
    <property type="project" value="TreeGrafter"/>
</dbReference>
<evidence type="ECO:0000313" key="11">
    <source>
        <dbReference type="EMBL" id="TDG45090.1"/>
    </source>
</evidence>
<dbReference type="Pfam" id="PF11934">
    <property type="entry name" value="DUF3452"/>
    <property type="match status" value="1"/>
</dbReference>
<dbReference type="AlphaFoldDB" id="A0A484BAQ3"/>
<evidence type="ECO:0000256" key="1">
    <source>
        <dbReference type="ARBA" id="ARBA00004123"/>
    </source>
</evidence>
<dbReference type="GO" id="GO:2000134">
    <property type="term" value="P:negative regulation of G1/S transition of mitotic cell cycle"/>
    <property type="evidence" value="ECO:0007669"/>
    <property type="project" value="TreeGrafter"/>
</dbReference>
<dbReference type="GO" id="GO:0000977">
    <property type="term" value="F:RNA polymerase II transcription regulatory region sequence-specific DNA binding"/>
    <property type="evidence" value="ECO:0007669"/>
    <property type="project" value="TreeGrafter"/>
</dbReference>
<dbReference type="PANTHER" id="PTHR13742:SF17">
    <property type="entry name" value="RE32990P-RELATED"/>
    <property type="match status" value="1"/>
</dbReference>
<sequence>MMKDEDKGMILNRFIENCEMLKIDQSIWEKATKTFHKLNADGVLSSEADDWLCCAIYSELQQTKMKDMRQEEDTTTRSDNDFEPWEKKTRSKSWNISLTQLLRSFNINITKFLKRMEHWNWIAQSSEVFQQEINDLERRLGITLLLQQHYKRIFNKLYVLPSTAESRAHYQMLYEFGWLLFLVVRNELPSFATSNIVNGCQVLVCTLELVYVNALEVHKSDVINTSFVGVPPKWSSNNFDTDMLLKYSALDAICGLIPELPVKGARIMKNAFFHKAVMGLFMDQRLLGNDRAMRELVKDGILEVNLTSLNRSYAVLVSDISEIDERILLKPTTYSWNEKLALRETEKRTKENEADRKIISLLTNATQRDNLTKLLTDGLPQSLPVYIGGTLGKEATNRLEKSLREMCDRLERNSPLNQDTAECRFNLFRGLYYVLLDKIVGAELRRRPSIKIAQMLKQLQRTFNATLIACCLELVLHIFGTDETQTKFPWVLKCFSIDAYDFQKIIELVVRHESGLLTRDLIKHLQEIETQCVTKLIWQKSSQLWRYVDSAGLPRFKDVQSSLGQENVRFASGSVPICLRKFYNVANQRLTYFCKCLSLVTSYTQIWHIFEHSIIVHGKELLQQRHLEQLLICAIYLWGRKSQLRITFSDIIQQYRRQPHADSAIYRAVYCADGRPTTDIISFYNRVYIPLMADYAVALQCGQSDAAKETAATSRPLQELNGNNNKRCLKINIIVSPAAMPRICMANDCKAKIISEREATPKNLKRAHSNDELGHPVSSKRPNILRRRTTFL</sequence>
<dbReference type="OrthoDB" id="844594at2759"/>
<keyword evidence="3" id="KW-0678">Repressor</keyword>
<evidence type="ECO:0000256" key="2">
    <source>
        <dbReference type="ARBA" id="ARBA00009475"/>
    </source>
</evidence>
<dbReference type="SMART" id="SM01367">
    <property type="entry name" value="DUF3452"/>
    <property type="match status" value="1"/>
</dbReference>
<accession>A0A484BAQ3</accession>
<dbReference type="InterPro" id="IPR036915">
    <property type="entry name" value="Cyclin-like_sf"/>
</dbReference>